<dbReference type="GO" id="GO:0005829">
    <property type="term" value="C:cytosol"/>
    <property type="evidence" value="ECO:0007669"/>
    <property type="project" value="TreeGrafter"/>
</dbReference>
<dbReference type="InterPro" id="IPR036291">
    <property type="entry name" value="NAD(P)-bd_dom_sf"/>
</dbReference>
<dbReference type="CDD" id="cd05301">
    <property type="entry name" value="GDH"/>
    <property type="match status" value="1"/>
</dbReference>
<proteinExistence type="inferred from homology"/>
<evidence type="ECO:0000256" key="3">
    <source>
        <dbReference type="ARBA" id="ARBA00023027"/>
    </source>
</evidence>
<evidence type="ECO:0000259" key="6">
    <source>
        <dbReference type="Pfam" id="PF02826"/>
    </source>
</evidence>
<feature type="domain" description="D-isomer specific 2-hydroxyacid dehydrogenase catalytic" evidence="5">
    <location>
        <begin position="18"/>
        <end position="328"/>
    </location>
</feature>
<evidence type="ECO:0000259" key="5">
    <source>
        <dbReference type="Pfam" id="PF00389"/>
    </source>
</evidence>
<evidence type="ECO:0000313" key="8">
    <source>
        <dbReference type="Proteomes" id="UP000278398"/>
    </source>
</evidence>
<comment type="caution">
    <text evidence="7">The sequence shown here is derived from an EMBL/GenBank/DDBJ whole genome shotgun (WGS) entry which is preliminary data.</text>
</comment>
<dbReference type="PROSITE" id="PS00671">
    <property type="entry name" value="D_2_HYDROXYACID_DH_3"/>
    <property type="match status" value="1"/>
</dbReference>
<dbReference type="GO" id="GO:0016618">
    <property type="term" value="F:hydroxypyruvate reductase [NAD(P)H] activity"/>
    <property type="evidence" value="ECO:0007669"/>
    <property type="project" value="TreeGrafter"/>
</dbReference>
<organism evidence="7 8">
    <name type="scientific">Aquibium carbonis</name>
    <dbReference type="NCBI Taxonomy" id="2495581"/>
    <lineage>
        <taxon>Bacteria</taxon>
        <taxon>Pseudomonadati</taxon>
        <taxon>Pseudomonadota</taxon>
        <taxon>Alphaproteobacteria</taxon>
        <taxon>Hyphomicrobiales</taxon>
        <taxon>Phyllobacteriaceae</taxon>
        <taxon>Aquibium</taxon>
    </lineage>
</organism>
<dbReference type="OrthoDB" id="9793626at2"/>
<dbReference type="RefSeq" id="WP_126702715.1">
    <property type="nucleotide sequence ID" value="NZ_RWKW01000180.1"/>
</dbReference>
<sequence length="333" mass="36749">MAGRKKPLVVITRKLPDPVETRMRELFDARLNIDDRAMTQPELVAAVREADVLVPTITDRIDAALIEQAGPNLKLIANFGNGVEHIDVQAAAKKGITVTNTPNVLTEDTADMTMALMLTVPRRLIEGANTLRGDGKWSGWSPTWMLGRRIWGKRLGIVGMGRIGIAVARRAKAFGLSIHYHNRKRVAPAIEDQLEATYWESLDQMLARMDIISVNCPSTPATFHLLSARRLALMQPTAYIVNTARGDIIDEAALIQMIQDGRLAGAGLDVFEHEPAINPKLVRLAQQDKIVLLPHMGSATIEGRIDMGDKVIINIRVWADGHRPPDRVLPGRV</sequence>
<dbReference type="FunFam" id="3.40.50.720:FF:000203">
    <property type="entry name" value="D-3-phosphoglycerate dehydrogenase (SerA)"/>
    <property type="match status" value="1"/>
</dbReference>
<dbReference type="AlphaFoldDB" id="A0A3R9ZNY3"/>
<dbReference type="Proteomes" id="UP000278398">
    <property type="component" value="Unassembled WGS sequence"/>
</dbReference>
<feature type="domain" description="D-isomer specific 2-hydroxyacid dehydrogenase NAD-binding" evidence="6">
    <location>
        <begin position="114"/>
        <end position="297"/>
    </location>
</feature>
<dbReference type="InterPro" id="IPR029752">
    <property type="entry name" value="D-isomer_DH_CS1"/>
</dbReference>
<keyword evidence="3" id="KW-0520">NAD</keyword>
<dbReference type="SUPFAM" id="SSF51735">
    <property type="entry name" value="NAD(P)-binding Rossmann-fold domains"/>
    <property type="match status" value="1"/>
</dbReference>
<evidence type="ECO:0000313" key="7">
    <source>
        <dbReference type="EMBL" id="RST78437.1"/>
    </source>
</evidence>
<protein>
    <submittedName>
        <fullName evidence="7">D-glycerate dehydrogenase</fullName>
    </submittedName>
</protein>
<evidence type="ECO:0000256" key="4">
    <source>
        <dbReference type="RuleBase" id="RU003719"/>
    </source>
</evidence>
<dbReference type="InterPro" id="IPR006140">
    <property type="entry name" value="D-isomer_DH_NAD-bd"/>
</dbReference>
<keyword evidence="8" id="KW-1185">Reference proteome</keyword>
<name>A0A3R9ZNY3_9HYPH</name>
<dbReference type="PANTHER" id="PTHR10996">
    <property type="entry name" value="2-HYDROXYACID DEHYDROGENASE-RELATED"/>
    <property type="match status" value="1"/>
</dbReference>
<evidence type="ECO:0000256" key="1">
    <source>
        <dbReference type="ARBA" id="ARBA00005854"/>
    </source>
</evidence>
<gene>
    <name evidence="7" type="ORF">EJC49_25455</name>
</gene>
<comment type="similarity">
    <text evidence="1 4">Belongs to the D-isomer specific 2-hydroxyacid dehydrogenase family.</text>
</comment>
<dbReference type="PANTHER" id="PTHR10996:SF283">
    <property type="entry name" value="GLYOXYLATE_HYDROXYPYRUVATE REDUCTASE B"/>
    <property type="match status" value="1"/>
</dbReference>
<accession>A0A3R9ZNY3</accession>
<dbReference type="InterPro" id="IPR029753">
    <property type="entry name" value="D-isomer_DH_CS"/>
</dbReference>
<reference evidence="7 8" key="1">
    <citation type="submission" date="2018-12" db="EMBL/GenBank/DDBJ databases">
        <title>Mesorhizobium carbonis sp. nov., isolated from coal mine water.</title>
        <authorList>
            <person name="Xin W."/>
            <person name="Xu Z."/>
            <person name="Xiang F."/>
            <person name="Zhang J."/>
            <person name="Xi L."/>
            <person name="Liu J."/>
        </authorList>
    </citation>
    <scope>NUCLEOTIDE SEQUENCE [LARGE SCALE GENOMIC DNA]</scope>
    <source>
        <strain evidence="7 8">B2.3</strain>
    </source>
</reference>
<evidence type="ECO:0000256" key="2">
    <source>
        <dbReference type="ARBA" id="ARBA00023002"/>
    </source>
</evidence>
<dbReference type="Pfam" id="PF02826">
    <property type="entry name" value="2-Hacid_dh_C"/>
    <property type="match status" value="1"/>
</dbReference>
<dbReference type="Pfam" id="PF00389">
    <property type="entry name" value="2-Hacid_dh"/>
    <property type="match status" value="1"/>
</dbReference>
<dbReference type="SUPFAM" id="SSF52283">
    <property type="entry name" value="Formate/glycerate dehydrogenase catalytic domain-like"/>
    <property type="match status" value="1"/>
</dbReference>
<dbReference type="InterPro" id="IPR050223">
    <property type="entry name" value="D-isomer_2-hydroxyacid_DH"/>
</dbReference>
<dbReference type="PROSITE" id="PS00065">
    <property type="entry name" value="D_2_HYDROXYACID_DH_1"/>
    <property type="match status" value="1"/>
</dbReference>
<dbReference type="Gene3D" id="3.40.50.720">
    <property type="entry name" value="NAD(P)-binding Rossmann-like Domain"/>
    <property type="match status" value="2"/>
</dbReference>
<dbReference type="GO" id="GO:0051287">
    <property type="term" value="F:NAD binding"/>
    <property type="evidence" value="ECO:0007669"/>
    <property type="project" value="InterPro"/>
</dbReference>
<dbReference type="InterPro" id="IPR006139">
    <property type="entry name" value="D-isomer_2_OHA_DH_cat_dom"/>
</dbReference>
<dbReference type="GO" id="GO:0030267">
    <property type="term" value="F:glyoxylate reductase (NADPH) activity"/>
    <property type="evidence" value="ECO:0007669"/>
    <property type="project" value="TreeGrafter"/>
</dbReference>
<keyword evidence="2 4" id="KW-0560">Oxidoreductase</keyword>
<dbReference type="EMBL" id="RWKW01000180">
    <property type="protein sequence ID" value="RST78437.1"/>
    <property type="molecule type" value="Genomic_DNA"/>
</dbReference>